<evidence type="ECO:0000313" key="2">
    <source>
        <dbReference type="Proteomes" id="UP001176960"/>
    </source>
</evidence>
<dbReference type="InterPro" id="IPR007410">
    <property type="entry name" value="LpqE-like"/>
</dbReference>
<name>A0AA35UGU2_9PROT</name>
<dbReference type="PANTHER" id="PTHR36302:SF1">
    <property type="entry name" value="COPPER CHAPERONE PCU(A)C"/>
    <property type="match status" value="1"/>
</dbReference>
<gene>
    <name evidence="1" type="ORF">LMG32879_000576</name>
</gene>
<dbReference type="SUPFAM" id="SSF110087">
    <property type="entry name" value="DR1885-like metal-binding protein"/>
    <property type="match status" value="1"/>
</dbReference>
<dbReference type="Gene3D" id="2.60.40.1890">
    <property type="entry name" value="PCu(A)C copper chaperone"/>
    <property type="match status" value="1"/>
</dbReference>
<dbReference type="InterPro" id="IPR036182">
    <property type="entry name" value="PCuAC_sf"/>
</dbReference>
<accession>A0AA35UGU2</accession>
<dbReference type="EMBL" id="CATKSH010000002">
    <property type="protein sequence ID" value="CAI9119751.1"/>
    <property type="molecule type" value="Genomic_DNA"/>
</dbReference>
<evidence type="ECO:0000313" key="1">
    <source>
        <dbReference type="EMBL" id="CAI9119751.1"/>
    </source>
</evidence>
<dbReference type="RefSeq" id="WP_289841558.1">
    <property type="nucleotide sequence ID" value="NZ_CATKSH010000002.1"/>
</dbReference>
<dbReference type="InterPro" id="IPR058248">
    <property type="entry name" value="Lxx211020-like"/>
</dbReference>
<comment type="caution">
    <text evidence="1">The sequence shown here is derived from an EMBL/GenBank/DDBJ whole genome shotgun (WGS) entry which is preliminary data.</text>
</comment>
<dbReference type="PANTHER" id="PTHR36302">
    <property type="entry name" value="BLR7088 PROTEIN"/>
    <property type="match status" value="1"/>
</dbReference>
<sequence>MSAPAIGNRATAAAEADQNNAAADISVKGWMRYDTSNPDLGVGYFTITNNGMQNHLLTGVTSPACDQFIARHSDQESTDYTSGLFTRLALPRQSTMDFPEGGYHLVCLHTKSGLKTGDEVPVTFTFLGGSSKVVEFPIHAPSVELPAN</sequence>
<dbReference type="Pfam" id="PF04314">
    <property type="entry name" value="PCuAC"/>
    <property type="match status" value="1"/>
</dbReference>
<organism evidence="1 2">
    <name type="scientific">Brytella acorum</name>
    <dbReference type="NCBI Taxonomy" id="2959299"/>
    <lineage>
        <taxon>Bacteria</taxon>
        <taxon>Pseudomonadati</taxon>
        <taxon>Pseudomonadota</taxon>
        <taxon>Alphaproteobacteria</taxon>
        <taxon>Acetobacterales</taxon>
        <taxon>Acetobacteraceae</taxon>
        <taxon>Brytella</taxon>
    </lineage>
</organism>
<dbReference type="Proteomes" id="UP001176960">
    <property type="component" value="Unassembled WGS sequence"/>
</dbReference>
<proteinExistence type="predicted"/>
<keyword evidence="2" id="KW-1185">Reference proteome</keyword>
<reference evidence="1" key="1">
    <citation type="submission" date="2023-03" db="EMBL/GenBank/DDBJ databases">
        <authorList>
            <person name="Cleenwerck I."/>
        </authorList>
    </citation>
    <scope>NUCLEOTIDE SEQUENCE</scope>
    <source>
        <strain evidence="1">LMG 32879</strain>
    </source>
</reference>
<protein>
    <submittedName>
        <fullName evidence="1">Copper chaperone PCu(A)C</fullName>
    </submittedName>
</protein>
<dbReference type="AlphaFoldDB" id="A0AA35UGU2"/>